<evidence type="ECO:0000256" key="1">
    <source>
        <dbReference type="SAM" id="MobiDB-lite"/>
    </source>
</evidence>
<feature type="region of interest" description="Disordered" evidence="1">
    <location>
        <begin position="60"/>
        <end position="82"/>
    </location>
</feature>
<name>A0A2M3ZLC2_9DIPT</name>
<dbReference type="AlphaFoldDB" id="A0A2M3ZLC2"/>
<dbReference type="EMBL" id="GGFM01008541">
    <property type="protein sequence ID" value="MBW29292.1"/>
    <property type="molecule type" value="Transcribed_RNA"/>
</dbReference>
<proteinExistence type="predicted"/>
<organism evidence="2">
    <name type="scientific">Anopheles braziliensis</name>
    <dbReference type="NCBI Taxonomy" id="58242"/>
    <lineage>
        <taxon>Eukaryota</taxon>
        <taxon>Metazoa</taxon>
        <taxon>Ecdysozoa</taxon>
        <taxon>Arthropoda</taxon>
        <taxon>Hexapoda</taxon>
        <taxon>Insecta</taxon>
        <taxon>Pterygota</taxon>
        <taxon>Neoptera</taxon>
        <taxon>Endopterygota</taxon>
        <taxon>Diptera</taxon>
        <taxon>Nematocera</taxon>
        <taxon>Culicoidea</taxon>
        <taxon>Culicidae</taxon>
        <taxon>Anophelinae</taxon>
        <taxon>Anopheles</taxon>
    </lineage>
</organism>
<evidence type="ECO:0000313" key="2">
    <source>
        <dbReference type="EMBL" id="MBW29292.1"/>
    </source>
</evidence>
<reference evidence="2" key="1">
    <citation type="submission" date="2018-01" db="EMBL/GenBank/DDBJ databases">
        <title>An insight into the sialome of Amazonian anophelines.</title>
        <authorList>
            <person name="Ribeiro J.M."/>
            <person name="Scarpassa V."/>
            <person name="Calvo E."/>
        </authorList>
    </citation>
    <scope>NUCLEOTIDE SEQUENCE</scope>
    <source>
        <tissue evidence="2">Salivary glands</tissue>
    </source>
</reference>
<accession>A0A2M3ZLC2</accession>
<sequence length="82" mass="8811">MKMIVRSKILYKRYAAAAVVACGMLPLALLAKISDTSPLKANLLAHTGPQRCTTRDAMTYRSTGTDGRGGGCNQRDQIDSLP</sequence>
<protein>
    <submittedName>
        <fullName evidence="2">Uncharacterized protein</fullName>
    </submittedName>
</protein>